<evidence type="ECO:0000313" key="3">
    <source>
        <dbReference type="EMBL" id="WND06468.1"/>
    </source>
</evidence>
<dbReference type="GeneID" id="67512772"/>
<dbReference type="RefSeq" id="WP_171063718.1">
    <property type="nucleotide sequence ID" value="NZ_BBNM01000002.1"/>
</dbReference>
<keyword evidence="1" id="KW-0175">Coiled coil</keyword>
<sequence>MPWKFTLNAPRQGLFASLLIVSFALHTFLMVIATTHQLNENRASQGQLMTSQLVTDSLTELEPANTVSLALIANRYATNPSVASIRILDANKQVLATSGMEKTRQGEVFVRDALQNEKKVGTIEITLIKPSIGEILRTQWLTILAMFVIHLLLWLAYRAIARPSRSEYLARINSETRLKHEIQQLIQALETEKQNTITLVAQAKQQAQQKAIQIPDVVLPEHTQGDQAVALNIQFYDPKQLLNSVNQSVSVPYFKLCQIFLQKSIELSCKHYHVNPNEIQVVNEFQQQGANLIMSKPTTQGTLCLLMTGAVFQLLSDVLYKRYREDKRFALQTRFAVSTAVEAMQLNPLEAAQRLTGYLHAKESALHLNHHQLKVVGEAFQLVAMPNPSNVMTRHAFMMNGMNNDCAETAQRIRTEILMGKKARASIDASLDHTSKI</sequence>
<keyword evidence="2" id="KW-1133">Transmembrane helix</keyword>
<protein>
    <recommendedName>
        <fullName evidence="5">DUF4175 domain-containing protein</fullName>
    </recommendedName>
</protein>
<keyword evidence="2" id="KW-0812">Transmembrane</keyword>
<gene>
    <name evidence="3" type="ORF">RHP80_04795</name>
</gene>
<evidence type="ECO:0000256" key="2">
    <source>
        <dbReference type="SAM" id="Phobius"/>
    </source>
</evidence>
<evidence type="ECO:0008006" key="5">
    <source>
        <dbReference type="Google" id="ProtNLM"/>
    </source>
</evidence>
<dbReference type="Proteomes" id="UP001256400">
    <property type="component" value="Chromosome"/>
</dbReference>
<organism evidence="3 4">
    <name type="scientific">Acinetobacter soli</name>
    <dbReference type="NCBI Taxonomy" id="487316"/>
    <lineage>
        <taxon>Bacteria</taxon>
        <taxon>Pseudomonadati</taxon>
        <taxon>Pseudomonadota</taxon>
        <taxon>Gammaproteobacteria</taxon>
        <taxon>Moraxellales</taxon>
        <taxon>Moraxellaceae</taxon>
        <taxon>Acinetobacter</taxon>
    </lineage>
</organism>
<proteinExistence type="predicted"/>
<feature type="coiled-coil region" evidence="1">
    <location>
        <begin position="172"/>
        <end position="206"/>
    </location>
</feature>
<keyword evidence="2" id="KW-0472">Membrane</keyword>
<feature type="transmembrane region" description="Helical" evidence="2">
    <location>
        <begin position="12"/>
        <end position="33"/>
    </location>
</feature>
<reference evidence="3" key="1">
    <citation type="submission" date="2023-09" db="EMBL/GenBank/DDBJ databases">
        <title>Acinetobacter soli.</title>
        <authorList>
            <person name="Kim B."/>
            <person name="Kim D."/>
            <person name="Park D."/>
        </authorList>
    </citation>
    <scope>NUCLEOTIDE SEQUENCE</scope>
    <source>
        <strain evidence="3">2023.05</strain>
    </source>
</reference>
<name>A0AB38YYJ8_9GAMM</name>
<evidence type="ECO:0000313" key="4">
    <source>
        <dbReference type="Proteomes" id="UP001256400"/>
    </source>
</evidence>
<evidence type="ECO:0000256" key="1">
    <source>
        <dbReference type="SAM" id="Coils"/>
    </source>
</evidence>
<dbReference type="AlphaFoldDB" id="A0AB38YYJ8"/>
<feature type="transmembrane region" description="Helical" evidence="2">
    <location>
        <begin position="140"/>
        <end position="157"/>
    </location>
</feature>
<accession>A0AB38YYJ8</accession>
<dbReference type="EMBL" id="CP134206">
    <property type="protein sequence ID" value="WND06468.1"/>
    <property type="molecule type" value="Genomic_DNA"/>
</dbReference>